<accession>A0A4C1X9M1</accession>
<comment type="caution">
    <text evidence="1">The sequence shown here is derived from an EMBL/GenBank/DDBJ whole genome shotgun (WGS) entry which is preliminary data.</text>
</comment>
<dbReference type="EMBL" id="BGZK01000789">
    <property type="protein sequence ID" value="GBP60511.1"/>
    <property type="molecule type" value="Genomic_DNA"/>
</dbReference>
<keyword evidence="2" id="KW-1185">Reference proteome</keyword>
<name>A0A4C1X9M1_EUMVA</name>
<organism evidence="1 2">
    <name type="scientific">Eumeta variegata</name>
    <name type="common">Bagworm moth</name>
    <name type="synonym">Eumeta japonica</name>
    <dbReference type="NCBI Taxonomy" id="151549"/>
    <lineage>
        <taxon>Eukaryota</taxon>
        <taxon>Metazoa</taxon>
        <taxon>Ecdysozoa</taxon>
        <taxon>Arthropoda</taxon>
        <taxon>Hexapoda</taxon>
        <taxon>Insecta</taxon>
        <taxon>Pterygota</taxon>
        <taxon>Neoptera</taxon>
        <taxon>Endopterygota</taxon>
        <taxon>Lepidoptera</taxon>
        <taxon>Glossata</taxon>
        <taxon>Ditrysia</taxon>
        <taxon>Tineoidea</taxon>
        <taxon>Psychidae</taxon>
        <taxon>Oiketicinae</taxon>
        <taxon>Eumeta</taxon>
    </lineage>
</organism>
<evidence type="ECO:0000313" key="1">
    <source>
        <dbReference type="EMBL" id="GBP60511.1"/>
    </source>
</evidence>
<evidence type="ECO:0000313" key="2">
    <source>
        <dbReference type="Proteomes" id="UP000299102"/>
    </source>
</evidence>
<sequence>MRVTSDLVVTVVHGYSYPQRSHSCIAGLLDRNRISVTRDEPGHFRAAGNLVTTWLGSTHAWLKKRSNDFMNFGSRDGPLFVSAQTDCMRERDWVAGHAAHCGAVSMRQLF</sequence>
<protein>
    <submittedName>
        <fullName evidence="1">Uncharacterized protein</fullName>
    </submittedName>
</protein>
<dbReference type="AlphaFoldDB" id="A0A4C1X9M1"/>
<reference evidence="1 2" key="1">
    <citation type="journal article" date="2019" name="Commun. Biol.">
        <title>The bagworm genome reveals a unique fibroin gene that provides high tensile strength.</title>
        <authorList>
            <person name="Kono N."/>
            <person name="Nakamura H."/>
            <person name="Ohtoshi R."/>
            <person name="Tomita M."/>
            <person name="Numata K."/>
            <person name="Arakawa K."/>
        </authorList>
    </citation>
    <scope>NUCLEOTIDE SEQUENCE [LARGE SCALE GENOMIC DNA]</scope>
</reference>
<proteinExistence type="predicted"/>
<gene>
    <name evidence="1" type="ORF">EVAR_46719_1</name>
</gene>
<dbReference type="Proteomes" id="UP000299102">
    <property type="component" value="Unassembled WGS sequence"/>
</dbReference>